<dbReference type="EMBL" id="CAJPDS010000077">
    <property type="protein sequence ID" value="CAF9934781.1"/>
    <property type="molecule type" value="Genomic_DNA"/>
</dbReference>
<dbReference type="Proteomes" id="UP000664521">
    <property type="component" value="Unassembled WGS sequence"/>
</dbReference>
<gene>
    <name evidence="2" type="ORF">HETSPECPRED_009358</name>
</gene>
<keyword evidence="3" id="KW-1185">Reference proteome</keyword>
<evidence type="ECO:0000313" key="2">
    <source>
        <dbReference type="EMBL" id="CAF9934781.1"/>
    </source>
</evidence>
<feature type="region of interest" description="Disordered" evidence="1">
    <location>
        <begin position="238"/>
        <end position="258"/>
    </location>
</feature>
<accession>A0A8H3FYS1</accession>
<protein>
    <submittedName>
        <fullName evidence="2">Uncharacterized protein</fullName>
    </submittedName>
</protein>
<reference evidence="2" key="1">
    <citation type="submission" date="2021-03" db="EMBL/GenBank/DDBJ databases">
        <authorList>
            <person name="Tagirdzhanova G."/>
        </authorList>
    </citation>
    <scope>NUCLEOTIDE SEQUENCE</scope>
</reference>
<feature type="compositionally biased region" description="Low complexity" evidence="1">
    <location>
        <begin position="239"/>
        <end position="258"/>
    </location>
</feature>
<name>A0A8H3FYS1_9LECA</name>
<dbReference type="OrthoDB" id="4492972at2759"/>
<sequence>MSSIHHVILAPILLLVSLPLLLLATLTTTLAFSILLVRVALVYAELGAVLLQNYFSPPQIPSTYSSSKTARAPPKSPLPRRTSGRKSRRGSTGSGQSNGGSTTPRAPETSGLGIYSGGGVTRDFEGVGGWRIQKPGQEDEDGLWANMNSRLELPIAGDERQRHHRRSYTGGSLGGMPPVVLSPARSRARTPVSRREASGGWGEDALGGYLSARIPSKSTTDLDKSDANIGRLLLRPKVSSMFSSESSSRSTASRSPVT</sequence>
<evidence type="ECO:0000313" key="3">
    <source>
        <dbReference type="Proteomes" id="UP000664521"/>
    </source>
</evidence>
<feature type="region of interest" description="Disordered" evidence="1">
    <location>
        <begin position="62"/>
        <end position="118"/>
    </location>
</feature>
<feature type="region of interest" description="Disordered" evidence="1">
    <location>
        <begin position="159"/>
        <end position="201"/>
    </location>
</feature>
<organism evidence="2 3">
    <name type="scientific">Heterodermia speciosa</name>
    <dbReference type="NCBI Taxonomy" id="116794"/>
    <lineage>
        <taxon>Eukaryota</taxon>
        <taxon>Fungi</taxon>
        <taxon>Dikarya</taxon>
        <taxon>Ascomycota</taxon>
        <taxon>Pezizomycotina</taxon>
        <taxon>Lecanoromycetes</taxon>
        <taxon>OSLEUM clade</taxon>
        <taxon>Lecanoromycetidae</taxon>
        <taxon>Caliciales</taxon>
        <taxon>Physciaceae</taxon>
        <taxon>Heterodermia</taxon>
    </lineage>
</organism>
<comment type="caution">
    <text evidence="2">The sequence shown here is derived from an EMBL/GenBank/DDBJ whole genome shotgun (WGS) entry which is preliminary data.</text>
</comment>
<proteinExistence type="predicted"/>
<evidence type="ECO:0000256" key="1">
    <source>
        <dbReference type="SAM" id="MobiDB-lite"/>
    </source>
</evidence>
<dbReference type="AlphaFoldDB" id="A0A8H3FYS1"/>